<organism evidence="1 2">
    <name type="scientific">Panagrolaimus sp. PS1159</name>
    <dbReference type="NCBI Taxonomy" id="55785"/>
    <lineage>
        <taxon>Eukaryota</taxon>
        <taxon>Metazoa</taxon>
        <taxon>Ecdysozoa</taxon>
        <taxon>Nematoda</taxon>
        <taxon>Chromadorea</taxon>
        <taxon>Rhabditida</taxon>
        <taxon>Tylenchina</taxon>
        <taxon>Panagrolaimomorpha</taxon>
        <taxon>Panagrolaimoidea</taxon>
        <taxon>Panagrolaimidae</taxon>
        <taxon>Panagrolaimus</taxon>
    </lineage>
</organism>
<dbReference type="WBParaSite" id="PS1159_v2.g1010.t1">
    <property type="protein sequence ID" value="PS1159_v2.g1010.t1"/>
    <property type="gene ID" value="PS1159_v2.g1010"/>
</dbReference>
<name>A0AC35EUD7_9BILA</name>
<accession>A0AC35EUD7</accession>
<evidence type="ECO:0000313" key="2">
    <source>
        <dbReference type="WBParaSite" id="PS1159_v2.g1010.t1"/>
    </source>
</evidence>
<dbReference type="Proteomes" id="UP000887580">
    <property type="component" value="Unplaced"/>
</dbReference>
<evidence type="ECO:0000313" key="1">
    <source>
        <dbReference type="Proteomes" id="UP000887580"/>
    </source>
</evidence>
<protein>
    <submittedName>
        <fullName evidence="2">Uncharacterized protein</fullName>
    </submittedName>
</protein>
<reference evidence="2" key="1">
    <citation type="submission" date="2022-11" db="UniProtKB">
        <authorList>
            <consortium name="WormBaseParasite"/>
        </authorList>
    </citation>
    <scope>IDENTIFICATION</scope>
</reference>
<sequence length="382" mass="41494">MAEGKRPYLKKGAGFTRFRQRSVALNPPVSPLTAAAAAEISSSENAQTSTQSLPLIDNLSPITKEPALNIRPTTAETGDSGVRDINLQISPSNDSGSVRTTVTTNNRESPPKAPAETNVNESEGENLVQQYLQINPTSARLIEKHGPELVSGSLSSTNSYTSLDQIQTPQIGNRTKENESPSNYSEEINASSRSKGSTSVGTSAAHNASNETENNDSLQVVHDSSGANKPSSLDSTLQFNGNHNRSLPPPTQYQHYDDTPLNSKRHDPLFKSHSSSSLLHGHNRKPQSYFGQTARRFGNVPTFKFVLPPRPQPLESPDVVNGLGTPQASSTKNNIFCQTPILSENFVKNEDGKIVESLAEQLRAVLVCIDVGMDERRLRVKR</sequence>
<proteinExistence type="predicted"/>